<dbReference type="SMART" id="SM00849">
    <property type="entry name" value="Lactamase_B"/>
    <property type="match status" value="1"/>
</dbReference>
<name>A0ABS2NLZ2_9FIRM</name>
<accession>A0ABS2NLZ2</accession>
<evidence type="ECO:0000256" key="4">
    <source>
        <dbReference type="ARBA" id="ARBA00022833"/>
    </source>
</evidence>
<dbReference type="SUPFAM" id="SSF56281">
    <property type="entry name" value="Metallo-hydrolase/oxidoreductase"/>
    <property type="match status" value="1"/>
</dbReference>
<evidence type="ECO:0000256" key="1">
    <source>
        <dbReference type="ARBA" id="ARBA00001947"/>
    </source>
</evidence>
<dbReference type="Gene3D" id="3.60.15.10">
    <property type="entry name" value="Ribonuclease Z/Hydroxyacylglutathione hydrolase-like"/>
    <property type="match status" value="1"/>
</dbReference>
<dbReference type="Pfam" id="PF00753">
    <property type="entry name" value="Lactamase_B"/>
    <property type="match status" value="1"/>
</dbReference>
<gene>
    <name evidence="6" type="ORF">JOC73_000405</name>
</gene>
<reference evidence="6 7" key="1">
    <citation type="submission" date="2021-01" db="EMBL/GenBank/DDBJ databases">
        <title>Genomic Encyclopedia of Type Strains, Phase IV (KMG-IV): sequencing the most valuable type-strain genomes for metagenomic binning, comparative biology and taxonomic classification.</title>
        <authorList>
            <person name="Goeker M."/>
        </authorList>
    </citation>
    <scope>NUCLEOTIDE SEQUENCE [LARGE SCALE GENOMIC DNA]</scope>
    <source>
        <strain evidence="6 7">DSM 25890</strain>
    </source>
</reference>
<organism evidence="6 7">
    <name type="scientific">Alkaliphilus hydrothermalis</name>
    <dbReference type="NCBI Taxonomy" id="1482730"/>
    <lineage>
        <taxon>Bacteria</taxon>
        <taxon>Bacillati</taxon>
        <taxon>Bacillota</taxon>
        <taxon>Clostridia</taxon>
        <taxon>Peptostreptococcales</taxon>
        <taxon>Natronincolaceae</taxon>
        <taxon>Alkaliphilus</taxon>
    </lineage>
</organism>
<dbReference type="InterPro" id="IPR036866">
    <property type="entry name" value="RibonucZ/Hydroxyglut_hydro"/>
</dbReference>
<keyword evidence="7" id="KW-1185">Reference proteome</keyword>
<evidence type="ECO:0000313" key="6">
    <source>
        <dbReference type="EMBL" id="MBM7613896.1"/>
    </source>
</evidence>
<keyword evidence="4" id="KW-0862">Zinc</keyword>
<feature type="domain" description="Metallo-beta-lactamase" evidence="5">
    <location>
        <begin position="12"/>
        <end position="188"/>
    </location>
</feature>
<dbReference type="InterPro" id="IPR001279">
    <property type="entry name" value="Metallo-B-lactamas"/>
</dbReference>
<comment type="caution">
    <text evidence="6">The sequence shown here is derived from an EMBL/GenBank/DDBJ whole genome shotgun (WGS) entry which is preliminary data.</text>
</comment>
<dbReference type="CDD" id="cd06262">
    <property type="entry name" value="metallo-hydrolase-like_MBL-fold"/>
    <property type="match status" value="1"/>
</dbReference>
<proteinExistence type="predicted"/>
<dbReference type="Proteomes" id="UP001314796">
    <property type="component" value="Unassembled WGS sequence"/>
</dbReference>
<dbReference type="PANTHER" id="PTHR46233:SF3">
    <property type="entry name" value="HYDROXYACYLGLUTATHIONE HYDROLASE GLOC"/>
    <property type="match status" value="1"/>
</dbReference>
<dbReference type="EMBL" id="JAFBEE010000002">
    <property type="protein sequence ID" value="MBM7613896.1"/>
    <property type="molecule type" value="Genomic_DNA"/>
</dbReference>
<sequence length="205" mass="22410">MLLEKIPVGPLSVNCYVIGDDGTNKVAVVDPGGDADKILRFLDENELELEYIILTHAHGDHIGGIPGLLEKIDVPVYMHKEDLFILKDMEKNYSKQMGLTYELETENFVADGDELSLGDLKLKIIHTPGHTPGGICILVENFLIAGDTLFANSIGRSDLVGGNHNQLIDSIKGKLMVLDEEIMVLPGHGPASRIGIEKLTNPFLK</sequence>
<evidence type="ECO:0000259" key="5">
    <source>
        <dbReference type="SMART" id="SM00849"/>
    </source>
</evidence>
<keyword evidence="2" id="KW-0479">Metal-binding</keyword>
<comment type="cofactor">
    <cofactor evidence="1">
        <name>Zn(2+)</name>
        <dbReference type="ChEBI" id="CHEBI:29105"/>
    </cofactor>
</comment>
<dbReference type="PANTHER" id="PTHR46233">
    <property type="entry name" value="HYDROXYACYLGLUTATHIONE HYDROLASE GLOC"/>
    <property type="match status" value="1"/>
</dbReference>
<dbReference type="InterPro" id="IPR051453">
    <property type="entry name" value="MBL_Glyoxalase_II"/>
</dbReference>
<protein>
    <submittedName>
        <fullName evidence="6">Glyoxylase-like metal-dependent hydrolase (Beta-lactamase superfamily II)</fullName>
    </submittedName>
</protein>
<evidence type="ECO:0000313" key="7">
    <source>
        <dbReference type="Proteomes" id="UP001314796"/>
    </source>
</evidence>
<keyword evidence="3" id="KW-0378">Hydrolase</keyword>
<evidence type="ECO:0000256" key="3">
    <source>
        <dbReference type="ARBA" id="ARBA00022801"/>
    </source>
</evidence>
<evidence type="ECO:0000256" key="2">
    <source>
        <dbReference type="ARBA" id="ARBA00022723"/>
    </source>
</evidence>
<dbReference type="RefSeq" id="WP_204400183.1">
    <property type="nucleotide sequence ID" value="NZ_JAFBEE010000002.1"/>
</dbReference>